<name>A0AAE3GUY6_9CYAN</name>
<dbReference type="AlphaFoldDB" id="A0AAE3GUY6"/>
<feature type="transmembrane region" description="Helical" evidence="2">
    <location>
        <begin position="45"/>
        <end position="67"/>
    </location>
</feature>
<feature type="compositionally biased region" description="Basic and acidic residues" evidence="1">
    <location>
        <begin position="120"/>
        <end position="135"/>
    </location>
</feature>
<gene>
    <name evidence="3" type="ORF">NJ959_21155</name>
</gene>
<evidence type="ECO:0000256" key="1">
    <source>
        <dbReference type="SAM" id="MobiDB-lite"/>
    </source>
</evidence>
<keyword evidence="4" id="KW-1185">Reference proteome</keyword>
<dbReference type="EMBL" id="JAMZMM010000260">
    <property type="protein sequence ID" value="MCP2730939.1"/>
    <property type="molecule type" value="Genomic_DNA"/>
</dbReference>
<feature type="compositionally biased region" description="Basic and acidic residues" evidence="1">
    <location>
        <begin position="160"/>
        <end position="170"/>
    </location>
</feature>
<keyword evidence="2" id="KW-0472">Membrane</keyword>
<dbReference type="RefSeq" id="WP_254013687.1">
    <property type="nucleotide sequence ID" value="NZ_JAMZMM010000260.1"/>
</dbReference>
<evidence type="ECO:0000313" key="3">
    <source>
        <dbReference type="EMBL" id="MCP2730939.1"/>
    </source>
</evidence>
<protein>
    <recommendedName>
        <fullName evidence="5">LapA family protein</fullName>
    </recommendedName>
</protein>
<feature type="transmembrane region" description="Helical" evidence="2">
    <location>
        <begin position="7"/>
        <end position="33"/>
    </location>
</feature>
<reference evidence="3" key="1">
    <citation type="submission" date="2022-06" db="EMBL/GenBank/DDBJ databases">
        <title>New cyanobacteria of genus Symplocastrum in benthos of Lake Baikal.</title>
        <authorList>
            <person name="Sorokovikova E."/>
            <person name="Tikhonova I."/>
            <person name="Krasnopeev A."/>
            <person name="Evseev P."/>
            <person name="Gladkikh A."/>
            <person name="Belykh O."/>
        </authorList>
    </citation>
    <scope>NUCLEOTIDE SEQUENCE</scope>
    <source>
        <strain evidence="3">BBK-W-15</strain>
    </source>
</reference>
<feature type="region of interest" description="Disordered" evidence="1">
    <location>
        <begin position="88"/>
        <end position="216"/>
    </location>
</feature>
<sequence>MPVNRIILIFMVGGVFALFILSNLSSPVIALVFLGIEMPRLPLTVWIGGAIASGAVTSFVLQFLSYLQSGNQREWQFNRVSARSRGVRSEGFSSETPKASYSPPNQPNRTPNSASDWEESSDRDWNFDREAEGESQRSNYEANQQPASTSKSGSVYSYTYREKGKSEVGKTDGVYDANYRVIVPPYQKSPDSPQDDNDDEDWGFKDEEDFNRQPKP</sequence>
<feature type="compositionally biased region" description="Polar residues" evidence="1">
    <location>
        <begin position="91"/>
        <end position="115"/>
    </location>
</feature>
<evidence type="ECO:0008006" key="5">
    <source>
        <dbReference type="Google" id="ProtNLM"/>
    </source>
</evidence>
<feature type="compositionally biased region" description="Polar residues" evidence="1">
    <location>
        <begin position="136"/>
        <end position="157"/>
    </location>
</feature>
<dbReference type="Proteomes" id="UP001204953">
    <property type="component" value="Unassembled WGS sequence"/>
</dbReference>
<evidence type="ECO:0000313" key="4">
    <source>
        <dbReference type="Proteomes" id="UP001204953"/>
    </source>
</evidence>
<evidence type="ECO:0000256" key="2">
    <source>
        <dbReference type="SAM" id="Phobius"/>
    </source>
</evidence>
<feature type="compositionally biased region" description="Acidic residues" evidence="1">
    <location>
        <begin position="193"/>
        <end position="209"/>
    </location>
</feature>
<keyword evidence="2" id="KW-1133">Transmembrane helix</keyword>
<keyword evidence="2" id="KW-0812">Transmembrane</keyword>
<proteinExistence type="predicted"/>
<comment type="caution">
    <text evidence="3">The sequence shown here is derived from an EMBL/GenBank/DDBJ whole genome shotgun (WGS) entry which is preliminary data.</text>
</comment>
<organism evidence="3 4">
    <name type="scientific">Limnofasciculus baicalensis BBK-W-15</name>
    <dbReference type="NCBI Taxonomy" id="2699891"/>
    <lineage>
        <taxon>Bacteria</taxon>
        <taxon>Bacillati</taxon>
        <taxon>Cyanobacteriota</taxon>
        <taxon>Cyanophyceae</taxon>
        <taxon>Coleofasciculales</taxon>
        <taxon>Coleofasciculaceae</taxon>
        <taxon>Limnofasciculus</taxon>
        <taxon>Limnofasciculus baicalensis</taxon>
    </lineage>
</organism>
<accession>A0AAE3GUY6</accession>